<protein>
    <submittedName>
        <fullName evidence="1">Uncharacterized protein</fullName>
    </submittedName>
</protein>
<organism evidence="1">
    <name type="scientific">Salmonella enterica</name>
    <name type="common">Salmonella choleraesuis</name>
    <dbReference type="NCBI Taxonomy" id="28901"/>
    <lineage>
        <taxon>Bacteria</taxon>
        <taxon>Pseudomonadati</taxon>
        <taxon>Pseudomonadota</taxon>
        <taxon>Gammaproteobacteria</taxon>
        <taxon>Enterobacterales</taxon>
        <taxon>Enterobacteriaceae</taxon>
        <taxon>Salmonella</taxon>
    </lineage>
</organism>
<gene>
    <name evidence="1" type="ORF">CFJ71_16225</name>
</gene>
<comment type="caution">
    <text evidence="1">The sequence shown here is derived from an EMBL/GenBank/DDBJ whole genome shotgun (WGS) entry which is preliminary data.</text>
</comment>
<dbReference type="AlphaFoldDB" id="A0A5V0US88"/>
<sequence length="114" mass="12301">MEIVNNPQPKIPIGGHWVSERMGASLSNWANGGWFDIPNGWVSDSAGIVAIHCGSNKSLDVTLTINGLTEAETHQGNSARGWCKNALVGNGTTIGWGVGGTGGWFDWCKFRRMW</sequence>
<evidence type="ECO:0000313" key="1">
    <source>
        <dbReference type="EMBL" id="EBS8636236.1"/>
    </source>
</evidence>
<proteinExistence type="predicted"/>
<dbReference type="EMBL" id="AAGWWG010000009">
    <property type="protein sequence ID" value="EBS8636236.1"/>
    <property type="molecule type" value="Genomic_DNA"/>
</dbReference>
<accession>A0A5V0US88</accession>
<reference evidence="1" key="1">
    <citation type="submission" date="2018-07" db="EMBL/GenBank/DDBJ databases">
        <authorList>
            <consortium name="PulseNet: The National Subtyping Network for Foodborne Disease Surveillance"/>
            <person name="Tarr C.L."/>
            <person name="Trees E."/>
            <person name="Katz L.S."/>
            <person name="Carleton-Romer H.A."/>
            <person name="Stroika S."/>
            <person name="Kucerova Z."/>
            <person name="Roache K.F."/>
            <person name="Sabol A.L."/>
            <person name="Besser J."/>
            <person name="Gerner-Smidt P."/>
        </authorList>
    </citation>
    <scope>NUCLEOTIDE SEQUENCE</scope>
    <source>
        <strain evidence="1">PNUSAS016908</strain>
    </source>
</reference>
<name>A0A5V0US88_SALER</name>